<keyword evidence="1" id="KW-1133">Transmembrane helix</keyword>
<dbReference type="CDD" id="cd06222">
    <property type="entry name" value="RNase_H_like"/>
    <property type="match status" value="1"/>
</dbReference>
<organism evidence="3 4">
    <name type="scientific">Gossypium arboreum</name>
    <name type="common">Tree cotton</name>
    <name type="synonym">Gossypium nanking</name>
    <dbReference type="NCBI Taxonomy" id="29729"/>
    <lineage>
        <taxon>Eukaryota</taxon>
        <taxon>Viridiplantae</taxon>
        <taxon>Streptophyta</taxon>
        <taxon>Embryophyta</taxon>
        <taxon>Tracheophyta</taxon>
        <taxon>Spermatophyta</taxon>
        <taxon>Magnoliopsida</taxon>
        <taxon>eudicotyledons</taxon>
        <taxon>Gunneridae</taxon>
        <taxon>Pentapetalae</taxon>
        <taxon>rosids</taxon>
        <taxon>malvids</taxon>
        <taxon>Malvales</taxon>
        <taxon>Malvaceae</taxon>
        <taxon>Malvoideae</taxon>
        <taxon>Gossypium</taxon>
    </lineage>
</organism>
<dbReference type="InterPro" id="IPR053151">
    <property type="entry name" value="RNase_H-like"/>
</dbReference>
<evidence type="ECO:0000313" key="4">
    <source>
        <dbReference type="Proteomes" id="UP001358586"/>
    </source>
</evidence>
<dbReference type="EMBL" id="JARKNE010000003">
    <property type="protein sequence ID" value="KAK5839269.1"/>
    <property type="molecule type" value="Genomic_DNA"/>
</dbReference>
<feature type="domain" description="Reverse transcriptase" evidence="2">
    <location>
        <begin position="1"/>
        <end position="171"/>
    </location>
</feature>
<dbReference type="PANTHER" id="PTHR47723">
    <property type="entry name" value="OS05G0353850 PROTEIN"/>
    <property type="match status" value="1"/>
</dbReference>
<dbReference type="InterPro" id="IPR002156">
    <property type="entry name" value="RNaseH_domain"/>
</dbReference>
<sequence>MAIKIDMKKAYDRVRWDFVKALLIVAGISSRLIKVIINAITLSSMQVLWNGMPTQKLKPVRGIHQGCPLSPYLFVLYMEWLGHRFHGSISEREWCPIRLSKSGSSLSHLFFADDLVIFSRADVVQSGFLMKFLCNFCEISGHKVLRGKYGMKESMPESIMRSNCSYMWRAVARAWPLLRSFMMWSIGDGMTVRCWEDSWVPNKGPLKNFVLGYGSFDPRTTLVRWLGRIVSLGQEQRLEFFGEECFLCFERGILASKKVEMEQDLEISRSASSETLPLDPGMYVVLNIDGAIHSVFGLSAAGGVLRNNKREWILGFNHFLGKCSTATAELWSLLDGLLIVQKQGYNEVIIQSDNLENVILICESKAGGSKNALIKRIQQILASERNWFLNFVPRETNWVADALAKMALSSSNSLRIFESPPIRIKDILQEDKFVDNSLMNRPL</sequence>
<keyword evidence="1" id="KW-0812">Transmembrane</keyword>
<dbReference type="SUPFAM" id="SSF53098">
    <property type="entry name" value="Ribonuclease H-like"/>
    <property type="match status" value="1"/>
</dbReference>
<dbReference type="InterPro" id="IPR043502">
    <property type="entry name" value="DNA/RNA_pol_sf"/>
</dbReference>
<dbReference type="SUPFAM" id="SSF56672">
    <property type="entry name" value="DNA/RNA polymerases"/>
    <property type="match status" value="1"/>
</dbReference>
<dbReference type="InterPro" id="IPR044730">
    <property type="entry name" value="RNase_H-like_dom_plant"/>
</dbReference>
<name>A0ABR0QJS6_GOSAR</name>
<keyword evidence="4" id="KW-1185">Reference proteome</keyword>
<dbReference type="InterPro" id="IPR036397">
    <property type="entry name" value="RNaseH_sf"/>
</dbReference>
<accession>A0ABR0QJS6</accession>
<gene>
    <name evidence="3" type="ORF">PVK06_008045</name>
</gene>
<comment type="caution">
    <text evidence="3">The sequence shown here is derived from an EMBL/GenBank/DDBJ whole genome shotgun (WGS) entry which is preliminary data.</text>
</comment>
<reference evidence="3 4" key="1">
    <citation type="submission" date="2023-03" db="EMBL/GenBank/DDBJ databases">
        <title>WGS of Gossypium arboreum.</title>
        <authorList>
            <person name="Yu D."/>
        </authorList>
    </citation>
    <scope>NUCLEOTIDE SEQUENCE [LARGE SCALE GENOMIC DNA]</scope>
    <source>
        <tissue evidence="3">Leaf</tissue>
    </source>
</reference>
<dbReference type="Proteomes" id="UP001358586">
    <property type="component" value="Chromosome 3"/>
</dbReference>
<dbReference type="InterPro" id="IPR000477">
    <property type="entry name" value="RT_dom"/>
</dbReference>
<dbReference type="InterPro" id="IPR012337">
    <property type="entry name" value="RNaseH-like_sf"/>
</dbReference>
<proteinExistence type="predicted"/>
<dbReference type="PANTHER" id="PTHR47723:SF19">
    <property type="entry name" value="POLYNUCLEOTIDYL TRANSFERASE, RIBONUCLEASE H-LIKE SUPERFAMILY PROTEIN"/>
    <property type="match status" value="1"/>
</dbReference>
<keyword evidence="1" id="KW-0472">Membrane</keyword>
<evidence type="ECO:0000259" key="2">
    <source>
        <dbReference type="PROSITE" id="PS50878"/>
    </source>
</evidence>
<evidence type="ECO:0000313" key="3">
    <source>
        <dbReference type="EMBL" id="KAK5839269.1"/>
    </source>
</evidence>
<evidence type="ECO:0000256" key="1">
    <source>
        <dbReference type="SAM" id="Phobius"/>
    </source>
</evidence>
<dbReference type="Gene3D" id="3.30.420.10">
    <property type="entry name" value="Ribonuclease H-like superfamily/Ribonuclease H"/>
    <property type="match status" value="1"/>
</dbReference>
<protein>
    <recommendedName>
        <fullName evidence="2">Reverse transcriptase domain-containing protein</fullName>
    </recommendedName>
</protein>
<dbReference type="PROSITE" id="PS50878">
    <property type="entry name" value="RT_POL"/>
    <property type="match status" value="1"/>
</dbReference>
<feature type="transmembrane region" description="Helical" evidence="1">
    <location>
        <begin position="21"/>
        <end position="49"/>
    </location>
</feature>
<dbReference type="Pfam" id="PF13456">
    <property type="entry name" value="RVT_3"/>
    <property type="match status" value="1"/>
</dbReference>
<dbReference type="Pfam" id="PF00078">
    <property type="entry name" value="RVT_1"/>
    <property type="match status" value="1"/>
</dbReference>